<dbReference type="RefSeq" id="WP_304378700.1">
    <property type="nucleotide sequence ID" value="NZ_JAUOZU010000021.1"/>
</dbReference>
<dbReference type="InterPro" id="IPR005545">
    <property type="entry name" value="YCII"/>
</dbReference>
<dbReference type="SUPFAM" id="SSF54909">
    <property type="entry name" value="Dimeric alpha+beta barrel"/>
    <property type="match status" value="1"/>
</dbReference>
<dbReference type="EMBL" id="JAUOZU010000021">
    <property type="protein sequence ID" value="MDO6966770.1"/>
    <property type="molecule type" value="Genomic_DNA"/>
</dbReference>
<dbReference type="PANTHER" id="PTHR37828:SF1">
    <property type="entry name" value="YCII-RELATED DOMAIN-CONTAINING PROTEIN"/>
    <property type="match status" value="1"/>
</dbReference>
<dbReference type="Proteomes" id="UP001174932">
    <property type="component" value="Unassembled WGS sequence"/>
</dbReference>
<reference evidence="3" key="1">
    <citation type="journal article" date="2015" name="Int. J. Syst. Evol. Microbiol.">
        <title>Rhizobium alvei sp. nov., isolated from a freshwater river.</title>
        <authorList>
            <person name="Sheu S.Y."/>
            <person name="Huang H.W."/>
            <person name="Young C.C."/>
            <person name="Chen W.M."/>
        </authorList>
    </citation>
    <scope>NUCLEOTIDE SEQUENCE</scope>
    <source>
        <strain evidence="3">TNR-22</strain>
    </source>
</reference>
<dbReference type="InterPro" id="IPR011008">
    <property type="entry name" value="Dimeric_a/b-barrel"/>
</dbReference>
<gene>
    <name evidence="3" type="ORF">Q4481_22690</name>
</gene>
<sequence>MFLVQLVFSDEAGRAADLMDGHNQWLREGFADGAFLMAGSLQDRKGGAILAQAANRQEIEMRLAADPFVAEGVVKTEIIAFRPGKVDPRLEFLLAGD</sequence>
<proteinExistence type="inferred from homology"/>
<feature type="domain" description="YCII-related" evidence="2">
    <location>
        <begin position="13"/>
        <end position="80"/>
    </location>
</feature>
<evidence type="ECO:0000256" key="1">
    <source>
        <dbReference type="ARBA" id="ARBA00007689"/>
    </source>
</evidence>
<comment type="similarity">
    <text evidence="1">Belongs to the YciI family.</text>
</comment>
<dbReference type="PANTHER" id="PTHR37828">
    <property type="entry name" value="GSR2449 PROTEIN"/>
    <property type="match status" value="1"/>
</dbReference>
<evidence type="ECO:0000313" key="3">
    <source>
        <dbReference type="EMBL" id="MDO6966770.1"/>
    </source>
</evidence>
<evidence type="ECO:0000313" key="4">
    <source>
        <dbReference type="Proteomes" id="UP001174932"/>
    </source>
</evidence>
<dbReference type="Gene3D" id="3.30.70.1060">
    <property type="entry name" value="Dimeric alpha+beta barrel"/>
    <property type="match status" value="1"/>
</dbReference>
<protein>
    <submittedName>
        <fullName evidence="3">YciI family protein</fullName>
    </submittedName>
</protein>
<keyword evidence="4" id="KW-1185">Reference proteome</keyword>
<comment type="caution">
    <text evidence="3">The sequence shown here is derived from an EMBL/GenBank/DDBJ whole genome shotgun (WGS) entry which is preliminary data.</text>
</comment>
<name>A0ABT8YTC2_9HYPH</name>
<evidence type="ECO:0000259" key="2">
    <source>
        <dbReference type="Pfam" id="PF03795"/>
    </source>
</evidence>
<reference evidence="3" key="2">
    <citation type="submission" date="2023-07" db="EMBL/GenBank/DDBJ databases">
        <authorList>
            <person name="Shen H."/>
        </authorList>
    </citation>
    <scope>NUCLEOTIDE SEQUENCE</scope>
    <source>
        <strain evidence="3">TNR-22</strain>
    </source>
</reference>
<organism evidence="3 4">
    <name type="scientific">Rhizobium alvei</name>
    <dbReference type="NCBI Taxonomy" id="1132659"/>
    <lineage>
        <taxon>Bacteria</taxon>
        <taxon>Pseudomonadati</taxon>
        <taxon>Pseudomonadota</taxon>
        <taxon>Alphaproteobacteria</taxon>
        <taxon>Hyphomicrobiales</taxon>
        <taxon>Rhizobiaceae</taxon>
        <taxon>Rhizobium/Agrobacterium group</taxon>
        <taxon>Rhizobium</taxon>
    </lineage>
</organism>
<accession>A0ABT8YTC2</accession>
<dbReference type="Pfam" id="PF03795">
    <property type="entry name" value="YCII"/>
    <property type="match status" value="1"/>
</dbReference>